<evidence type="ECO:0000259" key="1">
    <source>
        <dbReference type="Pfam" id="PF00534"/>
    </source>
</evidence>
<dbReference type="PANTHER" id="PTHR12526:SF630">
    <property type="entry name" value="GLYCOSYLTRANSFERASE"/>
    <property type="match status" value="1"/>
</dbReference>
<accession>A0A410X233</accession>
<gene>
    <name evidence="3" type="ORF">M5X16_17075</name>
    <name evidence="4" type="ORF">PC41400_24540</name>
</gene>
<dbReference type="GeneID" id="95377964"/>
<dbReference type="CDD" id="cd03812">
    <property type="entry name" value="GT4_CapH-like"/>
    <property type="match status" value="1"/>
</dbReference>
<dbReference type="Gene3D" id="3.40.50.2000">
    <property type="entry name" value="Glycogen Phosphorylase B"/>
    <property type="match status" value="2"/>
</dbReference>
<evidence type="ECO:0000313" key="4">
    <source>
        <dbReference type="EMBL" id="QAV20678.1"/>
    </source>
</evidence>
<keyword evidence="6" id="KW-1185">Reference proteome</keyword>
<organism evidence="4 5">
    <name type="scientific">Paenibacillus chitinolyticus</name>
    <dbReference type="NCBI Taxonomy" id="79263"/>
    <lineage>
        <taxon>Bacteria</taxon>
        <taxon>Bacillati</taxon>
        <taxon>Bacillota</taxon>
        <taxon>Bacilli</taxon>
        <taxon>Bacillales</taxon>
        <taxon>Paenibacillaceae</taxon>
        <taxon>Paenibacillus</taxon>
    </lineage>
</organism>
<evidence type="ECO:0000259" key="2">
    <source>
        <dbReference type="Pfam" id="PF13439"/>
    </source>
</evidence>
<evidence type="ECO:0000313" key="3">
    <source>
        <dbReference type="EMBL" id="MCY9597476.1"/>
    </source>
</evidence>
<feature type="domain" description="Glycosyl transferase family 1" evidence="1">
    <location>
        <begin position="203"/>
        <end position="317"/>
    </location>
</feature>
<dbReference type="SUPFAM" id="SSF53756">
    <property type="entry name" value="UDP-Glycosyltransferase/glycogen phosphorylase"/>
    <property type="match status" value="1"/>
</dbReference>
<dbReference type="PANTHER" id="PTHR12526">
    <property type="entry name" value="GLYCOSYLTRANSFERASE"/>
    <property type="match status" value="1"/>
</dbReference>
<dbReference type="InterPro" id="IPR001296">
    <property type="entry name" value="Glyco_trans_1"/>
</dbReference>
<feature type="domain" description="Glycosyltransferase subfamily 4-like N-terminal" evidence="2">
    <location>
        <begin position="16"/>
        <end position="177"/>
    </location>
</feature>
<dbReference type="InterPro" id="IPR028098">
    <property type="entry name" value="Glyco_trans_4-like_N"/>
</dbReference>
<dbReference type="EMBL" id="CP026520">
    <property type="protein sequence ID" value="QAV20678.1"/>
    <property type="molecule type" value="Genomic_DNA"/>
</dbReference>
<sequence>MKPKTKILHVVGKMHPGGIETLLMNLYRTIDRDKYEFHFAVQFEEKGFYDDEIIELGGRIFRQPHPKKGLRAFRRAFLANLKEHGPYQVVHSHIYQFSGYVLKLAGEMNVPVRISHSHNTHDSKRESWLRNLYRRYMRGLIRSNSTTMLGCSRSACEALFGPDCWGDERVVVFPNSIQVQPYGQLERDRSAYRRAVGVTDPHVPVIGHIGRFSEQKNHRFLLDIFARFLRTRPDAQLVLIGDGPLRSEMEARVRELGIADHVHLLGVRKNIPELIGAFDLFLLPSLYEGLGIVVIEAQAAGVPCLISDQVPAEADLNLGLVSRLSLNESADTWAGAIRQKTVGSRLDWPVRLEALQECGYDIQTSVRRLERMYAAAP</sequence>
<dbReference type="RefSeq" id="WP_042230498.1">
    <property type="nucleotide sequence ID" value="NZ_CP026520.1"/>
</dbReference>
<protein>
    <submittedName>
        <fullName evidence="4">Glycosyltransferase family 1 protein</fullName>
    </submittedName>
</protein>
<dbReference type="EMBL" id="JAMDMJ010000022">
    <property type="protein sequence ID" value="MCY9597476.1"/>
    <property type="molecule type" value="Genomic_DNA"/>
</dbReference>
<keyword evidence="4" id="KW-0808">Transferase</keyword>
<dbReference type="Pfam" id="PF13439">
    <property type="entry name" value="Glyco_transf_4"/>
    <property type="match status" value="1"/>
</dbReference>
<evidence type="ECO:0000313" key="5">
    <source>
        <dbReference type="Proteomes" id="UP000288943"/>
    </source>
</evidence>
<dbReference type="KEGG" id="pchi:PC41400_24540"/>
<reference evidence="3 6" key="2">
    <citation type="submission" date="2022-05" db="EMBL/GenBank/DDBJ databases">
        <title>Genome Sequencing of Bee-Associated Microbes.</title>
        <authorList>
            <person name="Dunlap C."/>
        </authorList>
    </citation>
    <scope>NUCLEOTIDE SEQUENCE [LARGE SCALE GENOMIC DNA]</scope>
    <source>
        <strain evidence="3 6">NRRL B-23120</strain>
    </source>
</reference>
<dbReference type="Proteomes" id="UP000288943">
    <property type="component" value="Chromosome"/>
</dbReference>
<reference evidence="4 5" key="1">
    <citation type="submission" date="2018-01" db="EMBL/GenBank/DDBJ databases">
        <title>The whole genome sequencing and assembly of Paenibacillus chitinolyticus KCCM 41400 strain.</title>
        <authorList>
            <person name="Kim J.-Y."/>
            <person name="Park M.-K."/>
            <person name="Lee Y.-J."/>
            <person name="Yi H."/>
            <person name="Bahn Y.-S."/>
            <person name="Kim J.F."/>
            <person name="Lee D.-W."/>
        </authorList>
    </citation>
    <scope>NUCLEOTIDE SEQUENCE [LARGE SCALE GENOMIC DNA]</scope>
    <source>
        <strain evidence="4 5">KCCM 41400</strain>
    </source>
</reference>
<dbReference type="Proteomes" id="UP001527202">
    <property type="component" value="Unassembled WGS sequence"/>
</dbReference>
<dbReference type="OrthoDB" id="9804196at2"/>
<dbReference type="GO" id="GO:0016757">
    <property type="term" value="F:glycosyltransferase activity"/>
    <property type="evidence" value="ECO:0007669"/>
    <property type="project" value="InterPro"/>
</dbReference>
<dbReference type="Pfam" id="PF00534">
    <property type="entry name" value="Glycos_transf_1"/>
    <property type="match status" value="1"/>
</dbReference>
<evidence type="ECO:0000313" key="6">
    <source>
        <dbReference type="Proteomes" id="UP001527202"/>
    </source>
</evidence>
<name>A0A410X233_9BACL</name>
<proteinExistence type="predicted"/>
<dbReference type="AlphaFoldDB" id="A0A410X233"/>